<sequence>MGEKGKVFILLLLFIIPLYGGCGKYNEEPANDLSVNGDVQEGEKEDLKKRIVKKVDISKPLLYRKKLNGEIKENGRFQSNLSARKDDGKLVIDFTLENVSSKTETITFSSGQRYDFFIYNDKNELLYQWSEGKMFTMAIESVELNPNETLHFTGMWNFVDRRGNKVDDEGEFRIVFKVTGVVEGEDGINEDLMTSISIDMSENRD</sequence>
<dbReference type="KEGG" id="faf:OE104_12230"/>
<evidence type="ECO:0000259" key="1">
    <source>
        <dbReference type="Pfam" id="PF12690"/>
    </source>
</evidence>
<accession>A0A9E8LTN3</accession>
<gene>
    <name evidence="2" type="ORF">OE104_12230</name>
</gene>
<dbReference type="RefSeq" id="WP_275417104.1">
    <property type="nucleotide sequence ID" value="NZ_CP106878.1"/>
</dbReference>
<dbReference type="InterPro" id="IPR038144">
    <property type="entry name" value="IPI"/>
</dbReference>
<dbReference type="Proteomes" id="UP001164718">
    <property type="component" value="Chromosome"/>
</dbReference>
<keyword evidence="3" id="KW-1185">Reference proteome</keyword>
<dbReference type="Pfam" id="PF12690">
    <property type="entry name" value="BsuPI"/>
    <property type="match status" value="1"/>
</dbReference>
<organism evidence="2 3">
    <name type="scientific">Fervidibacillus albus</name>
    <dbReference type="NCBI Taxonomy" id="2980026"/>
    <lineage>
        <taxon>Bacteria</taxon>
        <taxon>Bacillati</taxon>
        <taxon>Bacillota</taxon>
        <taxon>Bacilli</taxon>
        <taxon>Bacillales</taxon>
        <taxon>Bacillaceae</taxon>
        <taxon>Fervidibacillus</taxon>
    </lineage>
</organism>
<evidence type="ECO:0000313" key="3">
    <source>
        <dbReference type="Proteomes" id="UP001164718"/>
    </source>
</evidence>
<name>A0A9E8LTN3_9BACI</name>
<dbReference type="Gene3D" id="2.60.40.2360">
    <property type="entry name" value="Intracellular proteinase inhibitor BsuPI"/>
    <property type="match status" value="1"/>
</dbReference>
<proteinExistence type="predicted"/>
<dbReference type="EMBL" id="CP106878">
    <property type="protein sequence ID" value="WAA09322.1"/>
    <property type="molecule type" value="Genomic_DNA"/>
</dbReference>
<dbReference type="InterPro" id="IPR020481">
    <property type="entry name" value="Intracell_prot_inh_BsuPI"/>
</dbReference>
<dbReference type="AlphaFoldDB" id="A0A9E8LTN3"/>
<feature type="domain" description="Intracellular proteinase inhibitor BsuPI" evidence="1">
    <location>
        <begin position="80"/>
        <end position="176"/>
    </location>
</feature>
<protein>
    <recommendedName>
        <fullName evidence="1">Intracellular proteinase inhibitor BsuPI domain-containing protein</fullName>
    </recommendedName>
</protein>
<evidence type="ECO:0000313" key="2">
    <source>
        <dbReference type="EMBL" id="WAA09322.1"/>
    </source>
</evidence>
<reference evidence="2" key="1">
    <citation type="submission" date="2022-09" db="EMBL/GenBank/DDBJ databases">
        <title>Complete Genomes of Fervidibacillus albus and Fervidibacillus halotolerans isolated from tidal flat sediments.</title>
        <authorList>
            <person name="Kwon K.K."/>
            <person name="Yang S.-H."/>
            <person name="Park M.J."/>
            <person name="Oh H.-M."/>
        </authorList>
    </citation>
    <scope>NUCLEOTIDE SEQUENCE</scope>
    <source>
        <strain evidence="2">MEBiC13591</strain>
    </source>
</reference>